<evidence type="ECO:0000259" key="2">
    <source>
        <dbReference type="PROSITE" id="PS50994"/>
    </source>
</evidence>
<dbReference type="Proteomes" id="UP001151760">
    <property type="component" value="Unassembled WGS sequence"/>
</dbReference>
<feature type="region of interest" description="Disordered" evidence="1">
    <location>
        <begin position="506"/>
        <end position="528"/>
    </location>
</feature>
<feature type="domain" description="Integrase catalytic" evidence="2">
    <location>
        <begin position="360"/>
        <end position="459"/>
    </location>
</feature>
<organism evidence="3 4">
    <name type="scientific">Tanacetum coccineum</name>
    <dbReference type="NCBI Taxonomy" id="301880"/>
    <lineage>
        <taxon>Eukaryota</taxon>
        <taxon>Viridiplantae</taxon>
        <taxon>Streptophyta</taxon>
        <taxon>Embryophyta</taxon>
        <taxon>Tracheophyta</taxon>
        <taxon>Spermatophyta</taxon>
        <taxon>Magnoliopsida</taxon>
        <taxon>eudicotyledons</taxon>
        <taxon>Gunneridae</taxon>
        <taxon>Pentapetalae</taxon>
        <taxon>asterids</taxon>
        <taxon>campanulids</taxon>
        <taxon>Asterales</taxon>
        <taxon>Asteraceae</taxon>
        <taxon>Asteroideae</taxon>
        <taxon>Anthemideae</taxon>
        <taxon>Anthemidinae</taxon>
        <taxon>Tanacetum</taxon>
    </lineage>
</organism>
<name>A0ABQ5AMV3_9ASTR</name>
<proteinExistence type="predicted"/>
<evidence type="ECO:0000313" key="3">
    <source>
        <dbReference type="EMBL" id="GJT02463.1"/>
    </source>
</evidence>
<dbReference type="PANTHER" id="PTHR42648">
    <property type="entry name" value="TRANSPOSASE, PUTATIVE-RELATED"/>
    <property type="match status" value="1"/>
</dbReference>
<reference evidence="3" key="1">
    <citation type="journal article" date="2022" name="Int. J. Mol. Sci.">
        <title>Draft Genome of Tanacetum Coccineum: Genomic Comparison of Closely Related Tanacetum-Family Plants.</title>
        <authorList>
            <person name="Yamashiro T."/>
            <person name="Shiraishi A."/>
            <person name="Nakayama K."/>
            <person name="Satake H."/>
        </authorList>
    </citation>
    <scope>NUCLEOTIDE SEQUENCE</scope>
</reference>
<evidence type="ECO:0000256" key="1">
    <source>
        <dbReference type="SAM" id="MobiDB-lite"/>
    </source>
</evidence>
<dbReference type="Gene3D" id="3.30.420.10">
    <property type="entry name" value="Ribonuclease H-like superfamily/Ribonuclease H"/>
    <property type="match status" value="1"/>
</dbReference>
<dbReference type="EMBL" id="BQNB010012351">
    <property type="protein sequence ID" value="GJT02463.1"/>
    <property type="molecule type" value="Genomic_DNA"/>
</dbReference>
<dbReference type="InterPro" id="IPR036397">
    <property type="entry name" value="RNaseH_sf"/>
</dbReference>
<dbReference type="InterPro" id="IPR012337">
    <property type="entry name" value="RNaseH-like_sf"/>
</dbReference>
<evidence type="ECO:0000313" key="4">
    <source>
        <dbReference type="Proteomes" id="UP001151760"/>
    </source>
</evidence>
<dbReference type="PANTHER" id="PTHR42648:SF21">
    <property type="entry name" value="CYSTEINE-RICH RLK (RECEPTOR-LIKE PROTEIN KINASE) 8"/>
    <property type="match status" value="1"/>
</dbReference>
<accession>A0ABQ5AMV3</accession>
<dbReference type="PROSITE" id="PS50994">
    <property type="entry name" value="INTEGRASE"/>
    <property type="match status" value="1"/>
</dbReference>
<protein>
    <submittedName>
        <fullName evidence="3">Retrovirus-related pol polyprotein from transposon TNT 1-94</fullName>
    </submittedName>
</protein>
<comment type="caution">
    <text evidence="3">The sequence shown here is derived from an EMBL/GenBank/DDBJ whole genome shotgun (WGS) entry which is preliminary data.</text>
</comment>
<feature type="compositionally biased region" description="Polar residues" evidence="1">
    <location>
        <begin position="157"/>
        <end position="179"/>
    </location>
</feature>
<keyword evidence="4" id="KW-1185">Reference proteome</keyword>
<dbReference type="SUPFAM" id="SSF53098">
    <property type="entry name" value="Ribonuclease H-like"/>
    <property type="match status" value="1"/>
</dbReference>
<gene>
    <name evidence="3" type="ORF">Tco_0823632</name>
</gene>
<dbReference type="InterPro" id="IPR001584">
    <property type="entry name" value="Integrase_cat-core"/>
</dbReference>
<sequence>MKLLPVKEKVVVITALKNDLRKLKGKEIIDNAAQMSNAATIAPGMYKLDPVFLAHKVKNNRQSHEYYLKHTMEQAAILRAVVEQAKSRNLLDSASYSACMYVKLIQELLGYIRDTCPDIHKPSKKLVAVTPINKMKIVQFADTITSSGNIPKVTNRPLLSSTGVDPSTSASGSKPLGNTKNDRIPRTPSSNEKNKVEHPVKGAKALCSVCNECLFAANHDMCLIDHVNSMNMRAKCASKKNKKRKERLTATNKVPFRVPIPLELEWNPMNLGDRILQLLHFLLLLSSTGCPNCSVLFGLRMLQAHDWRSLLAHQFRNVTISRVYNVEGLGHNLFSVGQFCHLDREVAFRKHTCFVHNLEDNGTEYVNQTLQDYYEHVGIFHETLVARTPQQNGVVERRNRTLIEAARTIYGPRQLLPHLTAIASEQSSLEPVLYEMTPAIPSSGLVPNPPPLAPFVPPSRHEWDLVFQLVFDEFFYPPASVAFPVPVEEASAPVESTGSPFLTTVDQDAPSPKTVSEESSSSDVIPTTVHSDAPISEHLIKPNTYKDALTQSCWIEAMQEELHEFERLKVWELVPRLDKVMVM</sequence>
<dbReference type="InterPro" id="IPR039537">
    <property type="entry name" value="Retrotran_Ty1/copia-like"/>
</dbReference>
<feature type="region of interest" description="Disordered" evidence="1">
    <location>
        <begin position="151"/>
        <end position="197"/>
    </location>
</feature>
<reference evidence="3" key="2">
    <citation type="submission" date="2022-01" db="EMBL/GenBank/DDBJ databases">
        <authorList>
            <person name="Yamashiro T."/>
            <person name="Shiraishi A."/>
            <person name="Satake H."/>
            <person name="Nakayama K."/>
        </authorList>
    </citation>
    <scope>NUCLEOTIDE SEQUENCE</scope>
</reference>